<dbReference type="GeneID" id="48820413"/>
<comment type="subcellular location">
    <subcellularLocation>
        <location evidence="1">Fimbrium</location>
    </subcellularLocation>
</comment>
<evidence type="ECO:0000256" key="2">
    <source>
        <dbReference type="ARBA" id="ARBA00007305"/>
    </source>
</evidence>
<comment type="subunit">
    <text evidence="6">Self-associates. Forms filaments. Interacts with EcpD.</text>
</comment>
<evidence type="ECO:0000256" key="4">
    <source>
        <dbReference type="ARBA" id="ARBA00022729"/>
    </source>
</evidence>
<dbReference type="RefSeq" id="WP_010672341.1">
    <property type="nucleotide sequence ID" value="NZ_AP019195.1"/>
</dbReference>
<reference evidence="9 13" key="3">
    <citation type="submission" date="2023-12" db="EMBL/GenBank/DDBJ databases">
        <title>Characterization of antibiotic resistance in Aeromonas spp. in hospital effluent.</title>
        <authorList>
            <person name="Negoseki B.R.S."/>
            <person name="Krul D."/>
            <person name="Siqueira A.C."/>
            <person name="Almeida M."/>
            <person name="Mesa D."/>
            <person name="Conte D."/>
            <person name="Dalla-Costa L.M."/>
        </authorList>
    </citation>
    <scope>NUCLEOTIDE SEQUENCE [LARGE SCALE GENOMIC DNA]</scope>
    <source>
        <strain evidence="9 13">36v</strain>
    </source>
</reference>
<reference evidence="10" key="2">
    <citation type="submission" date="2023-04" db="EMBL/GenBank/DDBJ databases">
        <title>Whole Genome Sequence of Multi-drug resistant Aeromonas caviae as a gut pathogen in newborn.</title>
        <authorList>
            <person name="Jadhav S.V."/>
            <person name="Saroj S.D."/>
            <person name="Saha U.B."/>
            <person name="Sen S."/>
            <person name="Kher A."/>
        </authorList>
    </citation>
    <scope>NUCLEOTIDE SEQUENCE</scope>
    <source>
        <strain evidence="10">SVJ23</strain>
    </source>
</reference>
<dbReference type="Proteomes" id="UP001218423">
    <property type="component" value="Chromosome"/>
</dbReference>
<evidence type="ECO:0000313" key="10">
    <source>
        <dbReference type="EMBL" id="UZC84421.1"/>
    </source>
</evidence>
<evidence type="ECO:0000313" key="11">
    <source>
        <dbReference type="EMBL" id="WFF98098.1"/>
    </source>
</evidence>
<evidence type="ECO:0000256" key="3">
    <source>
        <dbReference type="ARBA" id="ARBA00014507"/>
    </source>
</evidence>
<dbReference type="InterPro" id="IPR016514">
    <property type="entry name" value="EcpA"/>
</dbReference>
<dbReference type="Pfam" id="PF16449">
    <property type="entry name" value="MatB"/>
    <property type="match status" value="1"/>
</dbReference>
<evidence type="ECO:0000256" key="1">
    <source>
        <dbReference type="ARBA" id="ARBA00004561"/>
    </source>
</evidence>
<name>A0A2X4NDV9_AERCA</name>
<evidence type="ECO:0000256" key="7">
    <source>
        <dbReference type="ARBA" id="ARBA00031192"/>
    </source>
</evidence>
<proteinExistence type="inferred from homology"/>
<dbReference type="KEGG" id="acav:VI35_00285"/>
<evidence type="ECO:0000313" key="9">
    <source>
        <dbReference type="EMBL" id="MEA9435239.1"/>
    </source>
</evidence>
<evidence type="ECO:0000256" key="5">
    <source>
        <dbReference type="ARBA" id="ARBA00023263"/>
    </source>
</evidence>
<protein>
    <recommendedName>
        <fullName evidence="3">Common pilus major fimbrillin subunit EcpA</fullName>
    </recommendedName>
    <alternativeName>
        <fullName evidence="7">MatB fimbrillin</fullName>
    </alternativeName>
</protein>
<reference evidence="11" key="1">
    <citation type="submission" date="2023-03" db="EMBL/GenBank/DDBJ databases">
        <title>Aeromonas caviae strain AC1520.</title>
        <authorList>
            <person name="Xie T."/>
            <person name="Zhang Q."/>
            <person name="Deng J."/>
            <person name="Li X."/>
        </authorList>
    </citation>
    <scope>NUCLEOTIDE SEQUENCE</scope>
    <source>
        <strain evidence="11">AC1520</strain>
    </source>
</reference>
<evidence type="ECO:0000313" key="12">
    <source>
        <dbReference type="Proteomes" id="UP001218423"/>
    </source>
</evidence>
<gene>
    <name evidence="10" type="ORF">OJY61_11170</name>
    <name evidence="11" type="ORF">P5S46_00275</name>
    <name evidence="9" type="ORF">VCX44_05245</name>
</gene>
<organism evidence="11 12">
    <name type="scientific">Aeromonas caviae</name>
    <name type="common">Aeromonas punctata</name>
    <dbReference type="NCBI Taxonomy" id="648"/>
    <lineage>
        <taxon>Bacteria</taxon>
        <taxon>Pseudomonadati</taxon>
        <taxon>Pseudomonadota</taxon>
        <taxon>Gammaproteobacteria</taxon>
        <taxon>Aeromonadales</taxon>
        <taxon>Aeromonadaceae</taxon>
        <taxon>Aeromonas</taxon>
    </lineage>
</organism>
<keyword evidence="13" id="KW-1185">Reference proteome</keyword>
<accession>A0A2X4NDV9</accession>
<feature type="chain" id="PRO_5044582517" description="Common pilus major fimbrillin subunit EcpA" evidence="8">
    <location>
        <begin position="22"/>
        <end position="190"/>
    </location>
</feature>
<sequence>MKKTLIALSVATLGFAATAQAAVEASAVATWQATAKKDTTSELVVTPLSSLSFQYAEGIKGFNTVNGLFDVAIKGDASATDFTLKAKKLNGTLNHLGGDSTVDVGVLWGGAPVSTTAYTTLIDTAAGITGGNLSPLANGFKNDAERVTAQGSFTFNIESATASGTPTTFDALPDGLWSGEVNVEFVANWS</sequence>
<keyword evidence="4 8" id="KW-0732">Signal</keyword>
<dbReference type="Proteomes" id="UP001163285">
    <property type="component" value="Chromosome"/>
</dbReference>
<evidence type="ECO:0000256" key="8">
    <source>
        <dbReference type="SAM" id="SignalP"/>
    </source>
</evidence>
<evidence type="ECO:0000256" key="6">
    <source>
        <dbReference type="ARBA" id="ARBA00026091"/>
    </source>
</evidence>
<comment type="similarity">
    <text evidence="2">Belongs to the EcpA/MatB fimbrillin family.</text>
</comment>
<dbReference type="GO" id="GO:0009289">
    <property type="term" value="C:pilus"/>
    <property type="evidence" value="ECO:0007669"/>
    <property type="project" value="UniProtKB-SubCell"/>
</dbReference>
<feature type="signal peptide" evidence="8">
    <location>
        <begin position="1"/>
        <end position="21"/>
    </location>
</feature>
<dbReference type="EMBL" id="JAYGOJ010000016">
    <property type="protein sequence ID" value="MEA9435239.1"/>
    <property type="molecule type" value="Genomic_DNA"/>
</dbReference>
<dbReference type="EMBL" id="CP120942">
    <property type="protein sequence ID" value="WFF98098.1"/>
    <property type="molecule type" value="Genomic_DNA"/>
</dbReference>
<dbReference type="AlphaFoldDB" id="A0A2X4NDV9"/>
<dbReference type="Proteomes" id="UP001304847">
    <property type="component" value="Unassembled WGS sequence"/>
</dbReference>
<dbReference type="OrthoDB" id="6556380at2"/>
<evidence type="ECO:0000313" key="13">
    <source>
        <dbReference type="Proteomes" id="UP001304847"/>
    </source>
</evidence>
<dbReference type="EMBL" id="CP110176">
    <property type="protein sequence ID" value="UZC84421.1"/>
    <property type="molecule type" value="Genomic_DNA"/>
</dbReference>
<dbReference type="InterPro" id="IPR038478">
    <property type="entry name" value="Fimbrillin_EcpA_sf"/>
</dbReference>
<keyword evidence="5" id="KW-0281">Fimbrium</keyword>
<dbReference type="Gene3D" id="2.60.40.3290">
    <property type="entry name" value="Fimbrial protein EcpA"/>
    <property type="match status" value="1"/>
</dbReference>